<dbReference type="GO" id="GO:0015074">
    <property type="term" value="P:DNA integration"/>
    <property type="evidence" value="ECO:0007669"/>
    <property type="project" value="InterPro"/>
</dbReference>
<organism evidence="3 4">
    <name type="scientific">Trichomalopsis sarcophagae</name>
    <dbReference type="NCBI Taxonomy" id="543379"/>
    <lineage>
        <taxon>Eukaryota</taxon>
        <taxon>Metazoa</taxon>
        <taxon>Ecdysozoa</taxon>
        <taxon>Arthropoda</taxon>
        <taxon>Hexapoda</taxon>
        <taxon>Insecta</taxon>
        <taxon>Pterygota</taxon>
        <taxon>Neoptera</taxon>
        <taxon>Endopterygota</taxon>
        <taxon>Hymenoptera</taxon>
        <taxon>Apocrita</taxon>
        <taxon>Proctotrupomorpha</taxon>
        <taxon>Chalcidoidea</taxon>
        <taxon>Pteromalidae</taxon>
        <taxon>Pteromalinae</taxon>
        <taxon>Trichomalopsis</taxon>
    </lineage>
</organism>
<accession>A0A232EEF8</accession>
<dbReference type="GO" id="GO:0003676">
    <property type="term" value="F:nucleic acid binding"/>
    <property type="evidence" value="ECO:0007669"/>
    <property type="project" value="InterPro"/>
</dbReference>
<dbReference type="SUPFAM" id="SSF53098">
    <property type="entry name" value="Ribonuclease H-like"/>
    <property type="match status" value="1"/>
</dbReference>
<feature type="compositionally biased region" description="Basic residues" evidence="1">
    <location>
        <begin position="27"/>
        <end position="41"/>
    </location>
</feature>
<evidence type="ECO:0000259" key="2">
    <source>
        <dbReference type="PROSITE" id="PS50994"/>
    </source>
</evidence>
<proteinExistence type="predicted"/>
<dbReference type="OrthoDB" id="7698837at2759"/>
<feature type="region of interest" description="Disordered" evidence="1">
    <location>
        <begin position="145"/>
        <end position="178"/>
    </location>
</feature>
<dbReference type="InterPro" id="IPR001584">
    <property type="entry name" value="Integrase_cat-core"/>
</dbReference>
<keyword evidence="4" id="KW-1185">Reference proteome</keyword>
<sequence length="485" mass="54148">MPPKRTTRAAIKAASQNSLLAMQPPAKKSRKGAAHPKKTVAKRANDNGKKKSTSRLPARDIALNQGSTSRTLSPVIRVLLPVGEETDRRQGNGDWEYGDRGTEDNRSVSSTESGWNYNMPLPTTGERGLFSSTARPSNINFTRVQQPAGSPQNESVFRNGRRPRVPNITNIGAPAGDPMERFTQAIQSTLRTVRNQPIILAGEHPVTRLLIKVYHCKYYHANSDTVVKEIRQRFHIVGLRQSLRSIVSKCVTCKELRGKPQSPMMASLPADRLAYKRRPFSHCGIDYFGPMLVKIGRRREKRWGVLFTCLTTRAIHLELAHSLTAGSAIMALQRLSARRGCPVVMYSDNGTNRGACSEFKNAVKSLDINEQRGYALKNGMQWLFNPPDAPHMGGAWERLVRSVKTALRVVLTEQVVSGEVLYTLLTEIEHSVNSRPLTHVSVDPRDAEALTPNHLLIGCSSDEIKLGKNERWLREYLPTLLPRKK</sequence>
<name>A0A232EEF8_9HYME</name>
<feature type="domain" description="Integrase catalytic" evidence="2">
    <location>
        <begin position="275"/>
        <end position="460"/>
    </location>
</feature>
<dbReference type="InterPro" id="IPR041588">
    <property type="entry name" value="Integrase_H2C2"/>
</dbReference>
<feature type="compositionally biased region" description="Basic and acidic residues" evidence="1">
    <location>
        <begin position="85"/>
        <end position="106"/>
    </location>
</feature>
<dbReference type="Gene3D" id="3.30.420.10">
    <property type="entry name" value="Ribonuclease H-like superfamily/Ribonuclease H"/>
    <property type="match status" value="1"/>
</dbReference>
<protein>
    <recommendedName>
        <fullName evidence="2">Integrase catalytic domain-containing protein</fullName>
    </recommendedName>
</protein>
<feature type="compositionally biased region" description="Polar residues" evidence="1">
    <location>
        <begin position="145"/>
        <end position="156"/>
    </location>
</feature>
<feature type="compositionally biased region" description="Polar residues" evidence="1">
    <location>
        <begin position="107"/>
        <end position="116"/>
    </location>
</feature>
<dbReference type="PROSITE" id="PS50994">
    <property type="entry name" value="INTEGRASE"/>
    <property type="match status" value="1"/>
</dbReference>
<dbReference type="InterPro" id="IPR036397">
    <property type="entry name" value="RNaseH_sf"/>
</dbReference>
<evidence type="ECO:0000313" key="4">
    <source>
        <dbReference type="Proteomes" id="UP000215335"/>
    </source>
</evidence>
<evidence type="ECO:0000313" key="3">
    <source>
        <dbReference type="EMBL" id="OXU16735.1"/>
    </source>
</evidence>
<dbReference type="EMBL" id="NNAY01005351">
    <property type="protein sequence ID" value="OXU16735.1"/>
    <property type="molecule type" value="Genomic_DNA"/>
</dbReference>
<dbReference type="PANTHER" id="PTHR47331:SF1">
    <property type="entry name" value="GAG-LIKE PROTEIN"/>
    <property type="match status" value="1"/>
</dbReference>
<comment type="caution">
    <text evidence="3">The sequence shown here is derived from an EMBL/GenBank/DDBJ whole genome shotgun (WGS) entry which is preliminary data.</text>
</comment>
<evidence type="ECO:0000256" key="1">
    <source>
        <dbReference type="SAM" id="MobiDB-lite"/>
    </source>
</evidence>
<dbReference type="Pfam" id="PF17921">
    <property type="entry name" value="Integrase_H2C2"/>
    <property type="match status" value="1"/>
</dbReference>
<gene>
    <name evidence="3" type="ORF">TSAR_015066</name>
</gene>
<dbReference type="Proteomes" id="UP000215335">
    <property type="component" value="Unassembled WGS sequence"/>
</dbReference>
<dbReference type="PANTHER" id="PTHR47331">
    <property type="entry name" value="PHD-TYPE DOMAIN-CONTAINING PROTEIN"/>
    <property type="match status" value="1"/>
</dbReference>
<feature type="region of interest" description="Disordered" evidence="1">
    <location>
        <begin position="1"/>
        <end position="67"/>
    </location>
</feature>
<dbReference type="STRING" id="543379.A0A232EEF8"/>
<feature type="region of interest" description="Disordered" evidence="1">
    <location>
        <begin position="83"/>
        <end position="119"/>
    </location>
</feature>
<dbReference type="AlphaFoldDB" id="A0A232EEF8"/>
<reference evidence="3 4" key="1">
    <citation type="journal article" date="2017" name="Curr. Biol.">
        <title>The Evolution of Venom by Co-option of Single-Copy Genes.</title>
        <authorList>
            <person name="Martinson E.O."/>
            <person name="Mrinalini"/>
            <person name="Kelkar Y.D."/>
            <person name="Chang C.H."/>
            <person name="Werren J.H."/>
        </authorList>
    </citation>
    <scope>NUCLEOTIDE SEQUENCE [LARGE SCALE GENOMIC DNA]</scope>
    <source>
        <strain evidence="3 4">Alberta</strain>
        <tissue evidence="3">Whole body</tissue>
    </source>
</reference>
<dbReference type="InterPro" id="IPR012337">
    <property type="entry name" value="RNaseH-like_sf"/>
</dbReference>